<feature type="domain" description="Siroheme synthase central" evidence="11">
    <location>
        <begin position="139"/>
        <end position="161"/>
    </location>
</feature>
<evidence type="ECO:0000256" key="2">
    <source>
        <dbReference type="ARBA" id="ARBA00005010"/>
    </source>
</evidence>
<dbReference type="InterPro" id="IPR036291">
    <property type="entry name" value="NAD(P)-bd_dom_sf"/>
</dbReference>
<dbReference type="Pfam" id="PF01925">
    <property type="entry name" value="TauE"/>
    <property type="match status" value="1"/>
</dbReference>
<dbReference type="NCBIfam" id="TIGR01470">
    <property type="entry name" value="cysG_Nterm"/>
    <property type="match status" value="1"/>
</dbReference>
<evidence type="ECO:0000256" key="5">
    <source>
        <dbReference type="ARBA" id="ARBA00023002"/>
    </source>
</evidence>
<dbReference type="InterPro" id="IPR002781">
    <property type="entry name" value="TM_pro_TauE-like"/>
</dbReference>
<evidence type="ECO:0000256" key="8">
    <source>
        <dbReference type="ARBA" id="ARBA00023244"/>
    </source>
</evidence>
<keyword evidence="6" id="KW-0520">NAD</keyword>
<comment type="subcellular location">
    <subcellularLocation>
        <location evidence="10">Cell membrane</location>
        <topology evidence="10">Multi-pass membrane protein</topology>
    </subcellularLocation>
    <subcellularLocation>
        <location evidence="1">Membrane</location>
        <topology evidence="1">Multi-pass membrane protein</topology>
    </subcellularLocation>
</comment>
<dbReference type="PANTHER" id="PTHR35330">
    <property type="entry name" value="SIROHEME BIOSYNTHESIS PROTEIN MET8"/>
    <property type="match status" value="1"/>
</dbReference>
<sequence length="529" mass="56645">MKEQQAAHPNATAETSNTLFPVFLKLEALQLLIIGGGKVALEKLGAVLANSPATRIHLVATAIAPEVKELAETHPAMRLSERPYTIEDIRECSLIIAAVNDLETAVQIKADAAKEEKLVNIADKPALCDFYLGSVVKKGHLKIAISTNGKSPTIAKRLRETFTAAIPDEMNDLLDNMQQIRDQLSGNLDHKVKVLNNITKDLAVNGVSSDAAFNIDNPAENEVVDSSALVANATRRSTPYLIGIGLFLVLALAIYTIYIFGVSDSILHFLNKDHHMFYWMLLVGFLAEIVAGSMGMGYGVICTTILLMLNVAPPIVSASIHSAESFTTAAGSISHYKLGNVNKKLTKALAIPAVIGAIVGALALSYLGEKDAKLMKPFIAAYTLYLGVRILMNTFNRKKGQPAVKKAKQKKTNITALGLAGGFIDSFGGGGWGPLVTGTFIKNGRTPRYVVGSSTVAKCILTITSAITFVFTLGIQHWNIVAGLLIGGIITAPFSAMLTAKLPTKKMFAVVGVLVIIMSLITIYRAVFL</sequence>
<evidence type="ECO:0000313" key="13">
    <source>
        <dbReference type="Proteomes" id="UP001199816"/>
    </source>
</evidence>
<dbReference type="SUPFAM" id="SSF75615">
    <property type="entry name" value="Siroheme synthase middle domains-like"/>
    <property type="match status" value="1"/>
</dbReference>
<dbReference type="InterPro" id="IPR006367">
    <property type="entry name" value="Sirohaem_synthase_N"/>
</dbReference>
<keyword evidence="5" id="KW-0560">Oxidoreductase</keyword>
<keyword evidence="4 10" id="KW-1133">Transmembrane helix</keyword>
<dbReference type="InterPro" id="IPR028161">
    <property type="entry name" value="Met8-like"/>
</dbReference>
<gene>
    <name evidence="12" type="ORF">LQ567_19780</name>
</gene>
<evidence type="ECO:0000256" key="3">
    <source>
        <dbReference type="ARBA" id="ARBA00022692"/>
    </source>
</evidence>
<feature type="transmembrane region" description="Helical" evidence="10">
    <location>
        <begin position="348"/>
        <end position="368"/>
    </location>
</feature>
<keyword evidence="8" id="KW-0627">Porphyrin biosynthesis</keyword>
<keyword evidence="13" id="KW-1185">Reference proteome</keyword>
<feature type="transmembrane region" description="Helical" evidence="10">
    <location>
        <begin position="276"/>
        <end position="309"/>
    </location>
</feature>
<keyword evidence="10" id="KW-1003">Cell membrane</keyword>
<feature type="transmembrane region" description="Helical" evidence="10">
    <location>
        <begin position="240"/>
        <end position="261"/>
    </location>
</feature>
<dbReference type="Proteomes" id="UP001199816">
    <property type="component" value="Unassembled WGS sequence"/>
</dbReference>
<reference evidence="12 13" key="1">
    <citation type="submission" date="2021-11" db="EMBL/GenBank/DDBJ databases">
        <title>Genomic of Niabella pedocola.</title>
        <authorList>
            <person name="Wu T."/>
        </authorList>
    </citation>
    <scope>NUCLEOTIDE SEQUENCE [LARGE SCALE GENOMIC DNA]</scope>
    <source>
        <strain evidence="12 13">JCM 31011</strain>
    </source>
</reference>
<evidence type="ECO:0000256" key="1">
    <source>
        <dbReference type="ARBA" id="ARBA00004141"/>
    </source>
</evidence>
<feature type="transmembrane region" description="Helical" evidence="10">
    <location>
        <begin position="374"/>
        <end position="392"/>
    </location>
</feature>
<evidence type="ECO:0000256" key="9">
    <source>
        <dbReference type="ARBA" id="ARBA00047561"/>
    </source>
</evidence>
<dbReference type="InterPro" id="IPR028281">
    <property type="entry name" value="Sirohaem_synthase_central"/>
</dbReference>
<accession>A0ABS8PVT9</accession>
<comment type="catalytic activity">
    <reaction evidence="9">
        <text>precorrin-2 + NAD(+) = sirohydrochlorin + NADH + 2 H(+)</text>
        <dbReference type="Rhea" id="RHEA:15613"/>
        <dbReference type="ChEBI" id="CHEBI:15378"/>
        <dbReference type="ChEBI" id="CHEBI:57540"/>
        <dbReference type="ChEBI" id="CHEBI:57945"/>
        <dbReference type="ChEBI" id="CHEBI:58351"/>
        <dbReference type="ChEBI" id="CHEBI:58827"/>
        <dbReference type="EC" id="1.3.1.76"/>
    </reaction>
</comment>
<dbReference type="PANTHER" id="PTHR35330:SF1">
    <property type="entry name" value="SIROHEME BIOSYNTHESIS PROTEIN MET8"/>
    <property type="match status" value="1"/>
</dbReference>
<dbReference type="Pfam" id="PF14824">
    <property type="entry name" value="Sirohm_synth_M"/>
    <property type="match status" value="1"/>
</dbReference>
<organism evidence="12 13">
    <name type="scientific">Niabella pedocola</name>
    <dbReference type="NCBI Taxonomy" id="1752077"/>
    <lineage>
        <taxon>Bacteria</taxon>
        <taxon>Pseudomonadati</taxon>
        <taxon>Bacteroidota</taxon>
        <taxon>Chitinophagia</taxon>
        <taxon>Chitinophagales</taxon>
        <taxon>Chitinophagaceae</taxon>
        <taxon>Niabella</taxon>
    </lineage>
</organism>
<evidence type="ECO:0000259" key="11">
    <source>
        <dbReference type="Pfam" id="PF14824"/>
    </source>
</evidence>
<dbReference type="Gene3D" id="3.30.160.110">
    <property type="entry name" value="Siroheme synthase, domain 2"/>
    <property type="match status" value="1"/>
</dbReference>
<comment type="caution">
    <text evidence="12">The sequence shown here is derived from an EMBL/GenBank/DDBJ whole genome shotgun (WGS) entry which is preliminary data.</text>
</comment>
<evidence type="ECO:0000256" key="4">
    <source>
        <dbReference type="ARBA" id="ARBA00022989"/>
    </source>
</evidence>
<comment type="similarity">
    <text evidence="10">Belongs to the 4-toluene sulfonate uptake permease (TSUP) (TC 2.A.102) family.</text>
</comment>
<dbReference type="SUPFAM" id="SSF51735">
    <property type="entry name" value="NAD(P)-binding Rossmann-fold domains"/>
    <property type="match status" value="1"/>
</dbReference>
<evidence type="ECO:0000256" key="10">
    <source>
        <dbReference type="RuleBase" id="RU363041"/>
    </source>
</evidence>
<dbReference type="RefSeq" id="WP_231007439.1">
    <property type="nucleotide sequence ID" value="NZ_JAJNEC010000006.1"/>
</dbReference>
<feature type="transmembrane region" description="Helical" evidence="10">
    <location>
        <begin position="507"/>
        <end position="527"/>
    </location>
</feature>
<dbReference type="Gene3D" id="3.40.50.720">
    <property type="entry name" value="NAD(P)-binding Rossmann-like Domain"/>
    <property type="match status" value="1"/>
</dbReference>
<protein>
    <recommendedName>
        <fullName evidence="10">Probable membrane transporter protein</fullName>
    </recommendedName>
</protein>
<dbReference type="EMBL" id="JAJNEC010000006">
    <property type="protein sequence ID" value="MCD2425035.1"/>
    <property type="molecule type" value="Genomic_DNA"/>
</dbReference>
<name>A0ABS8PVT9_9BACT</name>
<dbReference type="Pfam" id="PF13241">
    <property type="entry name" value="NAD_binding_7"/>
    <property type="match status" value="1"/>
</dbReference>
<evidence type="ECO:0000256" key="7">
    <source>
        <dbReference type="ARBA" id="ARBA00023136"/>
    </source>
</evidence>
<keyword evidence="3 10" id="KW-0812">Transmembrane</keyword>
<comment type="pathway">
    <text evidence="2">Porphyrin-containing compound metabolism; siroheme biosynthesis; sirohydrochlorin from precorrin-2: step 1/1.</text>
</comment>
<feature type="transmembrane region" description="Helical" evidence="10">
    <location>
        <begin position="480"/>
        <end position="500"/>
    </location>
</feature>
<keyword evidence="7 10" id="KW-0472">Membrane</keyword>
<proteinExistence type="inferred from homology"/>
<feature type="transmembrane region" description="Helical" evidence="10">
    <location>
        <begin position="449"/>
        <end position="474"/>
    </location>
</feature>
<evidence type="ECO:0000313" key="12">
    <source>
        <dbReference type="EMBL" id="MCD2425035.1"/>
    </source>
</evidence>
<evidence type="ECO:0000256" key="6">
    <source>
        <dbReference type="ARBA" id="ARBA00023027"/>
    </source>
</evidence>